<evidence type="ECO:0000256" key="1">
    <source>
        <dbReference type="ARBA" id="ARBA00010641"/>
    </source>
</evidence>
<dbReference type="CDD" id="cd06171">
    <property type="entry name" value="Sigma70_r4"/>
    <property type="match status" value="1"/>
</dbReference>
<reference evidence="7 8" key="1">
    <citation type="submission" date="2019-12" db="EMBL/GenBank/DDBJ databases">
        <title>The whole genome sequencing of a strain isolated from a Mars analog, Dalangtan Playa.</title>
        <authorList>
            <person name="Huang T."/>
        </authorList>
    </citation>
    <scope>NUCLEOTIDE SEQUENCE [LARGE SCALE GENOMIC DNA]</scope>
    <source>
        <strain evidence="7 8">DP4-553-S</strain>
    </source>
</reference>
<evidence type="ECO:0000259" key="5">
    <source>
        <dbReference type="Pfam" id="PF04542"/>
    </source>
</evidence>
<evidence type="ECO:0000256" key="3">
    <source>
        <dbReference type="ARBA" id="ARBA00023082"/>
    </source>
</evidence>
<dbReference type="Gene3D" id="1.10.1740.10">
    <property type="match status" value="1"/>
</dbReference>
<dbReference type="InterPro" id="IPR013324">
    <property type="entry name" value="RNA_pol_sigma_r3/r4-like"/>
</dbReference>
<sequence length="176" mass="20861">MNKKEVLEEWIDKYTQRLVRVAYSYVKDWLKAEDNVQDALIKAYHSMDQLENKGDPFPWLARIVINECKSSFRKSWREIISDFLPEKKQESSEESYLRSVQEEEVHNAVLNLPKHYSMTITLFYFEELSIKQISNILNLSIGTVKSRLARGRELLSRQIEEDKYEGKRIKVSKNVL</sequence>
<evidence type="ECO:0000313" key="7">
    <source>
        <dbReference type="EMBL" id="QTN00315.1"/>
    </source>
</evidence>
<dbReference type="RefSeq" id="WP_209365455.1">
    <property type="nucleotide sequence ID" value="NZ_CP046956.1"/>
</dbReference>
<dbReference type="InterPro" id="IPR013325">
    <property type="entry name" value="RNA_pol_sigma_r2"/>
</dbReference>
<evidence type="ECO:0000256" key="4">
    <source>
        <dbReference type="ARBA" id="ARBA00023163"/>
    </source>
</evidence>
<dbReference type="InterPro" id="IPR036388">
    <property type="entry name" value="WH-like_DNA-bd_sf"/>
</dbReference>
<comment type="similarity">
    <text evidence="1">Belongs to the sigma-70 factor family. ECF subfamily.</text>
</comment>
<dbReference type="Pfam" id="PF04542">
    <property type="entry name" value="Sigma70_r2"/>
    <property type="match status" value="1"/>
</dbReference>
<feature type="domain" description="RNA polymerase sigma-70 region 2" evidence="5">
    <location>
        <begin position="11"/>
        <end position="77"/>
    </location>
</feature>
<keyword evidence="4" id="KW-0804">Transcription</keyword>
<evidence type="ECO:0000259" key="6">
    <source>
        <dbReference type="Pfam" id="PF08281"/>
    </source>
</evidence>
<dbReference type="InterPro" id="IPR007627">
    <property type="entry name" value="RNA_pol_sigma70_r2"/>
</dbReference>
<dbReference type="SUPFAM" id="SSF88946">
    <property type="entry name" value="Sigma2 domain of RNA polymerase sigma factors"/>
    <property type="match status" value="1"/>
</dbReference>
<name>A0ABX7VWA7_9BACI</name>
<gene>
    <name evidence="7" type="ORF">ERJ70_14005</name>
</gene>
<evidence type="ECO:0000313" key="8">
    <source>
        <dbReference type="Proteomes" id="UP000665043"/>
    </source>
</evidence>
<dbReference type="PANTHER" id="PTHR43133">
    <property type="entry name" value="RNA POLYMERASE ECF-TYPE SIGMA FACTO"/>
    <property type="match status" value="1"/>
</dbReference>
<dbReference type="Gene3D" id="1.10.10.10">
    <property type="entry name" value="Winged helix-like DNA-binding domain superfamily/Winged helix DNA-binding domain"/>
    <property type="match status" value="1"/>
</dbReference>
<keyword evidence="2" id="KW-0805">Transcription regulation</keyword>
<dbReference type="InterPro" id="IPR014284">
    <property type="entry name" value="RNA_pol_sigma-70_dom"/>
</dbReference>
<evidence type="ECO:0000256" key="2">
    <source>
        <dbReference type="ARBA" id="ARBA00023015"/>
    </source>
</evidence>
<dbReference type="Proteomes" id="UP000665043">
    <property type="component" value="Chromosome"/>
</dbReference>
<dbReference type="InterPro" id="IPR013249">
    <property type="entry name" value="RNA_pol_sigma70_r4_t2"/>
</dbReference>
<dbReference type="InterPro" id="IPR039425">
    <property type="entry name" value="RNA_pol_sigma-70-like"/>
</dbReference>
<keyword evidence="3" id="KW-0731">Sigma factor</keyword>
<protein>
    <submittedName>
        <fullName evidence="7">Sigma-70 family RNA polymerase sigma factor</fullName>
    </submittedName>
</protein>
<dbReference type="Pfam" id="PF08281">
    <property type="entry name" value="Sigma70_r4_2"/>
    <property type="match status" value="1"/>
</dbReference>
<accession>A0ABX7VWA7</accession>
<dbReference type="EMBL" id="CP046956">
    <property type="protein sequence ID" value="QTN00315.1"/>
    <property type="molecule type" value="Genomic_DNA"/>
</dbReference>
<keyword evidence="8" id="KW-1185">Reference proteome</keyword>
<proteinExistence type="inferred from homology"/>
<dbReference type="NCBIfam" id="TIGR02937">
    <property type="entry name" value="sigma70-ECF"/>
    <property type="match status" value="1"/>
</dbReference>
<organism evidence="7 8">
    <name type="scientific">Sediminibacillus dalangtanensis</name>
    <dbReference type="NCBI Taxonomy" id="2729421"/>
    <lineage>
        <taxon>Bacteria</taxon>
        <taxon>Bacillati</taxon>
        <taxon>Bacillota</taxon>
        <taxon>Bacilli</taxon>
        <taxon>Bacillales</taxon>
        <taxon>Bacillaceae</taxon>
        <taxon>Sediminibacillus</taxon>
    </lineage>
</organism>
<dbReference type="PANTHER" id="PTHR43133:SF51">
    <property type="entry name" value="RNA POLYMERASE SIGMA FACTOR"/>
    <property type="match status" value="1"/>
</dbReference>
<dbReference type="SUPFAM" id="SSF88659">
    <property type="entry name" value="Sigma3 and sigma4 domains of RNA polymerase sigma factors"/>
    <property type="match status" value="1"/>
</dbReference>
<feature type="domain" description="RNA polymerase sigma factor 70 region 4 type 2" evidence="6">
    <location>
        <begin position="103"/>
        <end position="155"/>
    </location>
</feature>